<dbReference type="GO" id="GO:0030655">
    <property type="term" value="P:beta-lactam antibiotic catabolic process"/>
    <property type="evidence" value="ECO:0007669"/>
    <property type="project" value="InterPro"/>
</dbReference>
<dbReference type="EMBL" id="MHLL01000048">
    <property type="protein sequence ID" value="OGZ07958.1"/>
    <property type="molecule type" value="Genomic_DNA"/>
</dbReference>
<dbReference type="AlphaFoldDB" id="A0A1G2D5A8"/>
<feature type="domain" description="Beta-lactamase class A catalytic" evidence="2">
    <location>
        <begin position="92"/>
        <end position="294"/>
    </location>
</feature>
<dbReference type="GO" id="GO:0008800">
    <property type="term" value="F:beta-lactamase activity"/>
    <property type="evidence" value="ECO:0007669"/>
    <property type="project" value="InterPro"/>
</dbReference>
<dbReference type="Gene3D" id="3.40.710.10">
    <property type="entry name" value="DD-peptidase/beta-lactamase superfamily"/>
    <property type="match status" value="1"/>
</dbReference>
<dbReference type="Proteomes" id="UP000177996">
    <property type="component" value="Unassembled WGS sequence"/>
</dbReference>
<dbReference type="SUPFAM" id="SSF56601">
    <property type="entry name" value="beta-lactamase/transpeptidase-like"/>
    <property type="match status" value="1"/>
</dbReference>
<proteinExistence type="predicted"/>
<dbReference type="PANTHER" id="PTHR35333">
    <property type="entry name" value="BETA-LACTAMASE"/>
    <property type="match status" value="1"/>
</dbReference>
<keyword evidence="1" id="KW-1133">Transmembrane helix</keyword>
<reference evidence="3 4" key="1">
    <citation type="journal article" date="2016" name="Nat. Commun.">
        <title>Thousands of microbial genomes shed light on interconnected biogeochemical processes in an aquifer system.</title>
        <authorList>
            <person name="Anantharaman K."/>
            <person name="Brown C.T."/>
            <person name="Hug L.A."/>
            <person name="Sharon I."/>
            <person name="Castelle C.J."/>
            <person name="Probst A.J."/>
            <person name="Thomas B.C."/>
            <person name="Singh A."/>
            <person name="Wilkins M.J."/>
            <person name="Karaoz U."/>
            <person name="Brodie E.L."/>
            <person name="Williams K.H."/>
            <person name="Hubbard S.S."/>
            <person name="Banfield J.F."/>
        </authorList>
    </citation>
    <scope>NUCLEOTIDE SEQUENCE [LARGE SCALE GENOMIC DNA]</scope>
</reference>
<dbReference type="PANTHER" id="PTHR35333:SF3">
    <property type="entry name" value="BETA-LACTAMASE-TYPE TRANSPEPTIDASE FOLD CONTAINING PROTEIN"/>
    <property type="match status" value="1"/>
</dbReference>
<dbReference type="STRING" id="1798661.A3D65_05145"/>
<evidence type="ECO:0000256" key="1">
    <source>
        <dbReference type="SAM" id="Phobius"/>
    </source>
</evidence>
<protein>
    <recommendedName>
        <fullName evidence="2">Beta-lactamase class A catalytic domain-containing protein</fullName>
    </recommendedName>
</protein>
<dbReference type="InterPro" id="IPR045155">
    <property type="entry name" value="Beta-lactam_cat"/>
</dbReference>
<evidence type="ECO:0000259" key="2">
    <source>
        <dbReference type="Pfam" id="PF13354"/>
    </source>
</evidence>
<keyword evidence="1" id="KW-0812">Transmembrane</keyword>
<keyword evidence="1" id="KW-0472">Membrane</keyword>
<evidence type="ECO:0000313" key="4">
    <source>
        <dbReference type="Proteomes" id="UP000177996"/>
    </source>
</evidence>
<accession>A0A1G2D5A8</accession>
<sequence length="323" mass="37001">MSNASDIARAKQKNLIYLIVAALGIAMTILFAGLFFWSQCPSAIQSFENPYPLIDPARSFIAQEHFLTSIETLRKELKDIVARYEDEGDRIGVYFEYLNTGANVSINHDKRFWPASLSKMPTALAVMKKVEKGEWELSNELVLFYEDRDDGFGELYKKPAGTRLTIEELLRELIINSDDTAHRILIRNLEGLDFEDMLLALGMEELYNRDYDITAKEYSRIFRSLYVSSYLKREYSTYLLELLKSTSFDEFLTSGIASGVPFSHKIGEHDPERTYLDSGIVYVANRPYLITAMVKVGEGKDKKRAKEIMKALSQTAYNYVANY</sequence>
<dbReference type="InterPro" id="IPR012338">
    <property type="entry name" value="Beta-lactam/transpept-like"/>
</dbReference>
<dbReference type="GO" id="GO:0046677">
    <property type="term" value="P:response to antibiotic"/>
    <property type="evidence" value="ECO:0007669"/>
    <property type="project" value="InterPro"/>
</dbReference>
<dbReference type="Pfam" id="PF13354">
    <property type="entry name" value="Beta-lactamase2"/>
    <property type="match status" value="1"/>
</dbReference>
<feature type="transmembrane region" description="Helical" evidence="1">
    <location>
        <begin position="15"/>
        <end position="37"/>
    </location>
</feature>
<dbReference type="InterPro" id="IPR000871">
    <property type="entry name" value="Beta-lactam_class-A"/>
</dbReference>
<name>A0A1G2D5A8_9BACT</name>
<organism evidence="3 4">
    <name type="scientific">Candidatus Lloydbacteria bacterium RIFCSPHIGHO2_02_FULL_50_13</name>
    <dbReference type="NCBI Taxonomy" id="1798661"/>
    <lineage>
        <taxon>Bacteria</taxon>
        <taxon>Candidatus Lloydiibacteriota</taxon>
    </lineage>
</organism>
<gene>
    <name evidence="3" type="ORF">A3D65_05145</name>
</gene>
<comment type="caution">
    <text evidence="3">The sequence shown here is derived from an EMBL/GenBank/DDBJ whole genome shotgun (WGS) entry which is preliminary data.</text>
</comment>
<evidence type="ECO:0000313" key="3">
    <source>
        <dbReference type="EMBL" id="OGZ07958.1"/>
    </source>
</evidence>